<dbReference type="InterPro" id="IPR016169">
    <property type="entry name" value="FAD-bd_PCMH_sub2"/>
</dbReference>
<evidence type="ECO:0000259" key="2">
    <source>
        <dbReference type="PROSITE" id="PS51387"/>
    </source>
</evidence>
<proteinExistence type="predicted"/>
<dbReference type="PROSITE" id="PS51387">
    <property type="entry name" value="FAD_PCMH"/>
    <property type="match status" value="1"/>
</dbReference>
<name>A0A2P6NZ51_9EUKA</name>
<dbReference type="GO" id="GO:0003885">
    <property type="term" value="F:D-arabinono-1,4-lactone oxidase activity"/>
    <property type="evidence" value="ECO:0007669"/>
    <property type="project" value="InterPro"/>
</dbReference>
<dbReference type="InterPro" id="IPR016167">
    <property type="entry name" value="FAD-bd_PCMH_sub1"/>
</dbReference>
<dbReference type="Gene3D" id="3.30.465.10">
    <property type="match status" value="1"/>
</dbReference>
<keyword evidence="4" id="KW-1185">Reference proteome</keyword>
<dbReference type="PANTHER" id="PTHR43762:SF1">
    <property type="entry name" value="D-ARABINONO-1,4-LACTONE OXIDASE"/>
    <property type="match status" value="1"/>
</dbReference>
<evidence type="ECO:0000256" key="1">
    <source>
        <dbReference type="ARBA" id="ARBA00023002"/>
    </source>
</evidence>
<evidence type="ECO:0000313" key="4">
    <source>
        <dbReference type="Proteomes" id="UP000241769"/>
    </source>
</evidence>
<organism evidence="3 4">
    <name type="scientific">Planoprotostelium fungivorum</name>
    <dbReference type="NCBI Taxonomy" id="1890364"/>
    <lineage>
        <taxon>Eukaryota</taxon>
        <taxon>Amoebozoa</taxon>
        <taxon>Evosea</taxon>
        <taxon>Variosea</taxon>
        <taxon>Cavosteliida</taxon>
        <taxon>Cavosteliaceae</taxon>
        <taxon>Planoprotostelium</taxon>
    </lineage>
</organism>
<dbReference type="Pfam" id="PF04030">
    <property type="entry name" value="ALO"/>
    <property type="match status" value="1"/>
</dbReference>
<feature type="domain" description="FAD-binding PCMH-type" evidence="2">
    <location>
        <begin position="170"/>
        <end position="367"/>
    </location>
</feature>
<dbReference type="EMBL" id="MDYQ01000004">
    <property type="protein sequence ID" value="PRP89230.1"/>
    <property type="molecule type" value="Genomic_DNA"/>
</dbReference>
<dbReference type="SUPFAM" id="SSF56176">
    <property type="entry name" value="FAD-binding/transporter-associated domain-like"/>
    <property type="match status" value="1"/>
</dbReference>
<evidence type="ECO:0000313" key="3">
    <source>
        <dbReference type="EMBL" id="PRP89230.1"/>
    </source>
</evidence>
<dbReference type="AlphaFoldDB" id="A0A2P6NZ51"/>
<accession>A0A2P6NZ51</accession>
<dbReference type="OrthoDB" id="610608at2759"/>
<dbReference type="InterPro" id="IPR016166">
    <property type="entry name" value="FAD-bd_PCMH"/>
</dbReference>
<comment type="caution">
    <text evidence="3">The sequence shown here is derived from an EMBL/GenBank/DDBJ whole genome shotgun (WGS) entry which is preliminary data.</text>
</comment>
<reference evidence="3 4" key="1">
    <citation type="journal article" date="2018" name="Genome Biol. Evol.">
        <title>Multiple Roots of Fruiting Body Formation in Amoebozoa.</title>
        <authorList>
            <person name="Hillmann F."/>
            <person name="Forbes G."/>
            <person name="Novohradska S."/>
            <person name="Ferling I."/>
            <person name="Riege K."/>
            <person name="Groth M."/>
            <person name="Westermann M."/>
            <person name="Marz M."/>
            <person name="Spaller T."/>
            <person name="Winckler T."/>
            <person name="Schaap P."/>
            <person name="Glockner G."/>
        </authorList>
    </citation>
    <scope>NUCLEOTIDE SEQUENCE [LARGE SCALE GENOMIC DNA]</scope>
    <source>
        <strain evidence="3 4">Jena</strain>
    </source>
</reference>
<dbReference type="InterPro" id="IPR007173">
    <property type="entry name" value="ALO_C"/>
</dbReference>
<dbReference type="InterPro" id="IPR010031">
    <property type="entry name" value="FAD_lactone_oxidase-like"/>
</dbReference>
<dbReference type="Gene3D" id="3.30.43.10">
    <property type="entry name" value="Uridine Diphospho-n-acetylenolpyruvylglucosamine Reductase, domain 2"/>
    <property type="match status" value="1"/>
</dbReference>
<dbReference type="InterPro" id="IPR036318">
    <property type="entry name" value="FAD-bd_PCMH-like_sf"/>
</dbReference>
<dbReference type="Pfam" id="PF01565">
    <property type="entry name" value="FAD_binding_4"/>
    <property type="match status" value="1"/>
</dbReference>
<keyword evidence="1" id="KW-0560">Oxidoreductase</keyword>
<protein>
    <submittedName>
        <fullName evidence="3">FAD/FMN-containing dehydrogenase</fullName>
    </submittedName>
</protein>
<dbReference type="InParanoid" id="A0A2P6NZ51"/>
<dbReference type="GO" id="GO:0071949">
    <property type="term" value="F:FAD binding"/>
    <property type="evidence" value="ECO:0007669"/>
    <property type="project" value="InterPro"/>
</dbReference>
<dbReference type="STRING" id="1890364.A0A2P6NZ51"/>
<dbReference type="PANTHER" id="PTHR43762">
    <property type="entry name" value="L-GULONOLACTONE OXIDASE"/>
    <property type="match status" value="1"/>
</dbReference>
<dbReference type="Proteomes" id="UP000241769">
    <property type="component" value="Unassembled WGS sequence"/>
</dbReference>
<gene>
    <name evidence="3" type="ORF">PROFUN_02104</name>
</gene>
<sequence length="667" mass="76599">MAIQRQSGFKSTQITQSNMGYVMSQPLPVVQSLYLSAFHRHTQRIQSLMEISTPLSDPDLFELHDAHQLQSSLFRRRLEFVAYGWDPTMDQVTKEAYFVLGSRDCYALASLSVQSYLQVFRPQQPAMKTQRGIFVYLWTVGLMIRDATHSCLLTTTVGDTSSPKSNWNLNQGCEAQIYHPSDLEEIVRIVRTSDRVRVAGYGHSWSPIIATNNDVGYTLIDLKKCRKLKKILSSPQQVRSTSSVTFECATSVQELEDWLRSNNVPLTLPSNVVLTEVFLVGLTACICHGAGYEWGSVSDMVRSVTLVNHRGEVITYTDQDPTTLPLSPDIRSRARMEVISTEEMNHMRGSFGLFGVIYCMTISLSPAHTVRMTDRVVPLETVTDPVQLKSIVEKYNGWLEIFWVPTTEEVWLKTWERAPDHEWDAPEHQSSDVILGNLGQFLYNWWGGCHGGKVFLGFIWKMMALDFKKKPLVSHYHWFDAIHYRDYIDDFPVENTDFAIPVEDDYVSAARGFQIMIDVARQMEEESGLYPINIACEMRFTRGSDVTLAHFPSDVSQRYVQMEFLRSSLMHIRDDRITNAWKVASERITEKWIDLGGLPHWAKGWHNIPNITNIMKEKVIRQNFVEFRREMDPSDKFLTSKFRDLLENGPVGRMKKVEEEVEPWGGM</sequence>
<dbReference type="InterPro" id="IPR006094">
    <property type="entry name" value="Oxid_FAD_bind_N"/>
</dbReference>
<dbReference type="GO" id="GO:0016020">
    <property type="term" value="C:membrane"/>
    <property type="evidence" value="ECO:0007669"/>
    <property type="project" value="InterPro"/>
</dbReference>